<evidence type="ECO:0000256" key="1">
    <source>
        <dbReference type="SAM" id="MobiDB-lite"/>
    </source>
</evidence>
<name>A0A8S3UCT3_MYTED</name>
<comment type="caution">
    <text evidence="2">The sequence shown here is derived from an EMBL/GenBank/DDBJ whole genome shotgun (WGS) entry which is preliminary data.</text>
</comment>
<feature type="region of interest" description="Disordered" evidence="1">
    <location>
        <begin position="185"/>
        <end position="211"/>
    </location>
</feature>
<keyword evidence="3" id="KW-1185">Reference proteome</keyword>
<evidence type="ECO:0000313" key="3">
    <source>
        <dbReference type="Proteomes" id="UP000683360"/>
    </source>
</evidence>
<sequence length="211" mass="24471">MCTLHDMMRSVVIPASIDILHNTFTREYSDAVIELNTRNIGVIFIEILLEVEVDVADRTRLEVRSFGLEGSQEVQQPQPVVRNVGRRPTADVEQEAYIERRQRVDEPKLVALRPVDIRVNEPQLAALGEVNEVYDEPLMLPGFNEVDIFISQNLRTKFWNFEYIDLSLMHHGRFMDNEIDTDPSRYNRNDIAPFQNNSANRQNPKGSFNKR</sequence>
<gene>
    <name evidence="2" type="ORF">MEDL_52296</name>
</gene>
<accession>A0A8S3UCT3</accession>
<evidence type="ECO:0000313" key="2">
    <source>
        <dbReference type="EMBL" id="CAG2239978.1"/>
    </source>
</evidence>
<dbReference type="Proteomes" id="UP000683360">
    <property type="component" value="Unassembled WGS sequence"/>
</dbReference>
<dbReference type="EMBL" id="CAJPWZ010002543">
    <property type="protein sequence ID" value="CAG2239978.1"/>
    <property type="molecule type" value="Genomic_DNA"/>
</dbReference>
<protein>
    <submittedName>
        <fullName evidence="2">Uncharacterized protein</fullName>
    </submittedName>
</protein>
<proteinExistence type="predicted"/>
<reference evidence="2" key="1">
    <citation type="submission" date="2021-03" db="EMBL/GenBank/DDBJ databases">
        <authorList>
            <person name="Bekaert M."/>
        </authorList>
    </citation>
    <scope>NUCLEOTIDE SEQUENCE</scope>
</reference>
<organism evidence="2 3">
    <name type="scientific">Mytilus edulis</name>
    <name type="common">Blue mussel</name>
    <dbReference type="NCBI Taxonomy" id="6550"/>
    <lineage>
        <taxon>Eukaryota</taxon>
        <taxon>Metazoa</taxon>
        <taxon>Spiralia</taxon>
        <taxon>Lophotrochozoa</taxon>
        <taxon>Mollusca</taxon>
        <taxon>Bivalvia</taxon>
        <taxon>Autobranchia</taxon>
        <taxon>Pteriomorphia</taxon>
        <taxon>Mytilida</taxon>
        <taxon>Mytiloidea</taxon>
        <taxon>Mytilidae</taxon>
        <taxon>Mytilinae</taxon>
        <taxon>Mytilus</taxon>
    </lineage>
</organism>
<feature type="compositionally biased region" description="Polar residues" evidence="1">
    <location>
        <begin position="194"/>
        <end position="211"/>
    </location>
</feature>
<dbReference type="AlphaFoldDB" id="A0A8S3UCT3"/>